<dbReference type="InParanoid" id="A0A136IX40"/>
<feature type="transmembrane region" description="Helical" evidence="6">
    <location>
        <begin position="449"/>
        <end position="468"/>
    </location>
</feature>
<keyword evidence="3 6" id="KW-1133">Transmembrane helix</keyword>
<evidence type="ECO:0000256" key="4">
    <source>
        <dbReference type="ARBA" id="ARBA00023136"/>
    </source>
</evidence>
<dbReference type="PANTHER" id="PTHR23507:SF8">
    <property type="entry name" value="MFS GENERAL SUBSTRATE TRANSPORTER"/>
    <property type="match status" value="1"/>
</dbReference>
<proteinExistence type="predicted"/>
<evidence type="ECO:0000256" key="2">
    <source>
        <dbReference type="ARBA" id="ARBA00022692"/>
    </source>
</evidence>
<dbReference type="SUPFAM" id="SSF103473">
    <property type="entry name" value="MFS general substrate transporter"/>
    <property type="match status" value="1"/>
</dbReference>
<dbReference type="AlphaFoldDB" id="A0A136IX40"/>
<dbReference type="Gene3D" id="1.20.1250.20">
    <property type="entry name" value="MFS general substrate transporter like domains"/>
    <property type="match status" value="1"/>
</dbReference>
<feature type="transmembrane region" description="Helical" evidence="6">
    <location>
        <begin position="605"/>
        <end position="626"/>
    </location>
</feature>
<keyword evidence="9" id="KW-1185">Reference proteome</keyword>
<keyword evidence="4 6" id="KW-0472">Membrane</keyword>
<reference evidence="9" key="1">
    <citation type="submission" date="2016-02" db="EMBL/GenBank/DDBJ databases">
        <title>Draft genome sequence of Microdochium bolleyi, a fungal endophyte of beachgrass.</title>
        <authorList>
            <consortium name="DOE Joint Genome Institute"/>
            <person name="David A.S."/>
            <person name="May G."/>
            <person name="Haridas S."/>
            <person name="Lim J."/>
            <person name="Wang M."/>
            <person name="Labutti K."/>
            <person name="Lipzen A."/>
            <person name="Barry K."/>
            <person name="Grigoriev I.V."/>
        </authorList>
    </citation>
    <scope>NUCLEOTIDE SEQUENCE [LARGE SCALE GENOMIC DNA]</scope>
    <source>
        <strain evidence="9">J235TASD1</strain>
    </source>
</reference>
<feature type="region of interest" description="Disordered" evidence="5">
    <location>
        <begin position="399"/>
        <end position="430"/>
    </location>
</feature>
<dbReference type="EMBL" id="KQ964255">
    <property type="protein sequence ID" value="KXJ89329.1"/>
    <property type="molecule type" value="Genomic_DNA"/>
</dbReference>
<dbReference type="Proteomes" id="UP000070501">
    <property type="component" value="Unassembled WGS sequence"/>
</dbReference>
<dbReference type="OrthoDB" id="194139at2759"/>
<feature type="compositionally biased region" description="Basic and acidic residues" evidence="5">
    <location>
        <begin position="399"/>
        <end position="411"/>
    </location>
</feature>
<feature type="region of interest" description="Disordered" evidence="5">
    <location>
        <begin position="511"/>
        <end position="561"/>
    </location>
</feature>
<feature type="transmembrane region" description="Helical" evidence="6">
    <location>
        <begin position="569"/>
        <end position="593"/>
    </location>
</feature>
<evidence type="ECO:0000256" key="5">
    <source>
        <dbReference type="SAM" id="MobiDB-lite"/>
    </source>
</evidence>
<feature type="compositionally biased region" description="Low complexity" evidence="5">
    <location>
        <begin position="511"/>
        <end position="526"/>
    </location>
</feature>
<feature type="transmembrane region" description="Helical" evidence="6">
    <location>
        <begin position="213"/>
        <end position="236"/>
    </location>
</feature>
<dbReference type="GO" id="GO:0016020">
    <property type="term" value="C:membrane"/>
    <property type="evidence" value="ECO:0007669"/>
    <property type="project" value="UniProtKB-SubCell"/>
</dbReference>
<evidence type="ECO:0000256" key="6">
    <source>
        <dbReference type="SAM" id="Phobius"/>
    </source>
</evidence>
<feature type="region of interest" description="Disordered" evidence="5">
    <location>
        <begin position="239"/>
        <end position="281"/>
    </location>
</feature>
<feature type="transmembrane region" description="Helical" evidence="6">
    <location>
        <begin position="149"/>
        <end position="176"/>
    </location>
</feature>
<organism evidence="8 9">
    <name type="scientific">Microdochium bolleyi</name>
    <dbReference type="NCBI Taxonomy" id="196109"/>
    <lineage>
        <taxon>Eukaryota</taxon>
        <taxon>Fungi</taxon>
        <taxon>Dikarya</taxon>
        <taxon>Ascomycota</taxon>
        <taxon>Pezizomycotina</taxon>
        <taxon>Sordariomycetes</taxon>
        <taxon>Xylariomycetidae</taxon>
        <taxon>Xylariales</taxon>
        <taxon>Microdochiaceae</taxon>
        <taxon>Microdochium</taxon>
    </lineage>
</organism>
<dbReference type="InterPro" id="IPR036259">
    <property type="entry name" value="MFS_trans_sf"/>
</dbReference>
<keyword evidence="7" id="KW-0732">Signal</keyword>
<evidence type="ECO:0000256" key="3">
    <source>
        <dbReference type="ARBA" id="ARBA00022989"/>
    </source>
</evidence>
<dbReference type="GO" id="GO:0022857">
    <property type="term" value="F:transmembrane transporter activity"/>
    <property type="evidence" value="ECO:0007669"/>
    <property type="project" value="TreeGrafter"/>
</dbReference>
<gene>
    <name evidence="8" type="ORF">Micbo1qcDRAFT_235174</name>
</gene>
<feature type="transmembrane region" description="Helical" evidence="6">
    <location>
        <begin position="336"/>
        <end position="352"/>
    </location>
</feature>
<sequence length="627" mass="65476">MDSPTPASSAHRRPRTASRAALLALLLLVQLATSLYQLPLNRLIERRLCDEFYRDGRSGTGGSGRVSSAAGEIDETLCKVDAVQQQLAWILGAMETAWIVGDFIMAIPLGFAAEALGQRAVLWLNLVPRIFMLAWAPIIGLGFGESLPITAIIAAPFLSFLGGDCVFSSITYSLAAGSTDDYVSRATLFGYMSSITYVTNLLGPGLASATMSGVLWLPFVIGICLLLLAIPTTALLPEPEPKAARQTRHGRQDDTDERQPFLPSSPLLKAARTSPATGSSSTAYHYSSLLQSQWTRTKTHISALLRTISRGSHAAAAAGDHNNHKTGQIPQQPQQNLPLLLASFLLTALASSDTKLLPQYISKRHGWRFASVGYLLSCKAVVNFILLVFIVPRVLRRGPERRDSPETHAGGDEDEDTYDGPDPTSISTPDTAAAAAAAETRTNIAHARICLGVSLLGALLIACASSVALLLPALGVYALGSALPVFTLSLLKSPFVVPHLSSTSPPGLALAAGSASAGSPATSPSTMRGAGSSLSSYTTPGGGHGTGSSDAQDDLRQGSSGGANTETQLFAVVMMVKTLGSLLGAPLMATLWVRGISIGGAALGIPYLVSAACYGAAIGVFAMITVP</sequence>
<name>A0A136IX40_9PEZI</name>
<comment type="subcellular location">
    <subcellularLocation>
        <location evidence="1">Membrane</location>
        <topology evidence="1">Multi-pass membrane protein</topology>
    </subcellularLocation>
</comment>
<feature type="chain" id="PRO_5007293233" description="Major facilitator superfamily domain-containing protein" evidence="7">
    <location>
        <begin position="35"/>
        <end position="627"/>
    </location>
</feature>
<feature type="transmembrane region" description="Helical" evidence="6">
    <location>
        <begin position="121"/>
        <end position="143"/>
    </location>
</feature>
<dbReference type="PANTHER" id="PTHR23507">
    <property type="entry name" value="ZGC:174356"/>
    <property type="match status" value="1"/>
</dbReference>
<protein>
    <recommendedName>
        <fullName evidence="10">Major facilitator superfamily domain-containing protein</fullName>
    </recommendedName>
</protein>
<feature type="transmembrane region" description="Helical" evidence="6">
    <location>
        <begin position="188"/>
        <end position="207"/>
    </location>
</feature>
<feature type="compositionally biased region" description="Basic and acidic residues" evidence="5">
    <location>
        <begin position="250"/>
        <end position="259"/>
    </location>
</feature>
<evidence type="ECO:0000313" key="9">
    <source>
        <dbReference type="Proteomes" id="UP000070501"/>
    </source>
</evidence>
<keyword evidence="2 6" id="KW-0812">Transmembrane</keyword>
<evidence type="ECO:0008006" key="10">
    <source>
        <dbReference type="Google" id="ProtNLM"/>
    </source>
</evidence>
<evidence type="ECO:0000313" key="8">
    <source>
        <dbReference type="EMBL" id="KXJ89329.1"/>
    </source>
</evidence>
<accession>A0A136IX40</accession>
<feature type="signal peptide" evidence="7">
    <location>
        <begin position="1"/>
        <end position="34"/>
    </location>
</feature>
<evidence type="ECO:0000256" key="7">
    <source>
        <dbReference type="SAM" id="SignalP"/>
    </source>
</evidence>
<feature type="transmembrane region" description="Helical" evidence="6">
    <location>
        <begin position="87"/>
        <end position="109"/>
    </location>
</feature>
<evidence type="ECO:0000256" key="1">
    <source>
        <dbReference type="ARBA" id="ARBA00004141"/>
    </source>
</evidence>
<feature type="transmembrane region" description="Helical" evidence="6">
    <location>
        <begin position="372"/>
        <end position="395"/>
    </location>
</feature>